<evidence type="ECO:0000313" key="2">
    <source>
        <dbReference type="Proteomes" id="UP001283361"/>
    </source>
</evidence>
<proteinExistence type="predicted"/>
<organism evidence="1 2">
    <name type="scientific">Elysia crispata</name>
    <name type="common">lettuce slug</name>
    <dbReference type="NCBI Taxonomy" id="231223"/>
    <lineage>
        <taxon>Eukaryota</taxon>
        <taxon>Metazoa</taxon>
        <taxon>Spiralia</taxon>
        <taxon>Lophotrochozoa</taxon>
        <taxon>Mollusca</taxon>
        <taxon>Gastropoda</taxon>
        <taxon>Heterobranchia</taxon>
        <taxon>Euthyneura</taxon>
        <taxon>Panpulmonata</taxon>
        <taxon>Sacoglossa</taxon>
        <taxon>Placobranchoidea</taxon>
        <taxon>Plakobranchidae</taxon>
        <taxon>Elysia</taxon>
    </lineage>
</organism>
<protein>
    <submittedName>
        <fullName evidence="1">Uncharacterized protein</fullName>
    </submittedName>
</protein>
<reference evidence="1" key="1">
    <citation type="journal article" date="2023" name="G3 (Bethesda)">
        <title>A reference genome for the long-term kleptoplast-retaining sea slug Elysia crispata morphotype clarki.</title>
        <authorList>
            <person name="Eastman K.E."/>
            <person name="Pendleton A.L."/>
            <person name="Shaikh M.A."/>
            <person name="Suttiyut T."/>
            <person name="Ogas R."/>
            <person name="Tomko P."/>
            <person name="Gavelis G."/>
            <person name="Widhalm J.R."/>
            <person name="Wisecaver J.H."/>
        </authorList>
    </citation>
    <scope>NUCLEOTIDE SEQUENCE</scope>
    <source>
        <strain evidence="1">ECLA1</strain>
    </source>
</reference>
<comment type="caution">
    <text evidence="1">The sequence shown here is derived from an EMBL/GenBank/DDBJ whole genome shotgun (WGS) entry which is preliminary data.</text>
</comment>
<dbReference type="EMBL" id="JAWDGP010002657">
    <property type="protein sequence ID" value="KAK3781190.1"/>
    <property type="molecule type" value="Genomic_DNA"/>
</dbReference>
<evidence type="ECO:0000313" key="1">
    <source>
        <dbReference type="EMBL" id="KAK3781190.1"/>
    </source>
</evidence>
<dbReference type="Proteomes" id="UP001283361">
    <property type="component" value="Unassembled WGS sequence"/>
</dbReference>
<sequence>MILSDNTRPGFSSYRWTLICCEQPRSPQEGSSLSHIHVPTSGPILPLSNRFHLLRVYFFLIPTEDPCPTFPPILPTSPTSIWLLEPISRTHIQSWLTESGRSLGIPGDLSRTSN</sequence>
<gene>
    <name evidence="1" type="ORF">RRG08_020129</name>
</gene>
<dbReference type="AlphaFoldDB" id="A0AAE1A4T8"/>
<keyword evidence="2" id="KW-1185">Reference proteome</keyword>
<name>A0AAE1A4T8_9GAST</name>
<accession>A0AAE1A4T8</accession>